<keyword evidence="2" id="KW-0812">Transmembrane</keyword>
<feature type="transmembrane region" description="Helical" evidence="2">
    <location>
        <begin position="202"/>
        <end position="224"/>
    </location>
</feature>
<evidence type="ECO:0000256" key="2">
    <source>
        <dbReference type="SAM" id="Phobius"/>
    </source>
</evidence>
<protein>
    <submittedName>
        <fullName evidence="3">Uncharacterized protein</fullName>
    </submittedName>
</protein>
<dbReference type="EMBL" id="CAIIXF020000010">
    <property type="protein sequence ID" value="CAH1796426.1"/>
    <property type="molecule type" value="Genomic_DNA"/>
</dbReference>
<evidence type="ECO:0000313" key="3">
    <source>
        <dbReference type="EMBL" id="CAH1796426.1"/>
    </source>
</evidence>
<keyword evidence="2" id="KW-0472">Membrane</keyword>
<organism evidence="3 4">
    <name type="scientific">Owenia fusiformis</name>
    <name type="common">Polychaete worm</name>
    <dbReference type="NCBI Taxonomy" id="6347"/>
    <lineage>
        <taxon>Eukaryota</taxon>
        <taxon>Metazoa</taxon>
        <taxon>Spiralia</taxon>
        <taxon>Lophotrochozoa</taxon>
        <taxon>Annelida</taxon>
        <taxon>Polychaeta</taxon>
        <taxon>Sedentaria</taxon>
        <taxon>Canalipalpata</taxon>
        <taxon>Sabellida</taxon>
        <taxon>Oweniida</taxon>
        <taxon>Oweniidae</taxon>
        <taxon>Owenia</taxon>
    </lineage>
</organism>
<sequence length="349" mass="39231">PNKCFKTLSLHTKFIFSLRQRMTSTKTDLIKSDIGASGASKNSSQLHHSYTSPSLSSTRTIELRSQRQKQKRTRAISLVSSSPNLQSIDEIEELSIQPRRRNRKTRKKRTRNDIMAFNCKFQVLIYFGLGSAILCFLTEAVAMGTPWWIVGISNKDFVYNVGLWQICFDNYTNGTGECVIVGDNEAEIEGYLQDWFVLFQKLILGSLFISVFNVGVSLASLIKVNAYTCNFAFFITNLIQFLSFAIAFLYVAFNAADGVFVIDFGYSSIPSELSYCFYICGLGTILAFMATVFFLCAACRSPGLQTYRMLVEQQEYESFEAKIRQSQADLLGESSDTPIGGNTNASYQF</sequence>
<name>A0A8J1TWE5_OWEFU</name>
<gene>
    <name evidence="3" type="ORF">OFUS_LOCUS20839</name>
</gene>
<proteinExistence type="predicted"/>
<dbReference type="Proteomes" id="UP000749559">
    <property type="component" value="Unassembled WGS sequence"/>
</dbReference>
<feature type="non-terminal residue" evidence="3">
    <location>
        <position position="349"/>
    </location>
</feature>
<feature type="region of interest" description="Disordered" evidence="1">
    <location>
        <begin position="36"/>
        <end position="61"/>
    </location>
</feature>
<feature type="transmembrane region" description="Helical" evidence="2">
    <location>
        <begin position="123"/>
        <end position="149"/>
    </location>
</feature>
<keyword evidence="4" id="KW-1185">Reference proteome</keyword>
<dbReference type="AlphaFoldDB" id="A0A8J1TWE5"/>
<feature type="compositionally biased region" description="Polar residues" evidence="1">
    <location>
        <begin position="39"/>
        <end position="60"/>
    </location>
</feature>
<accession>A0A8J1TWE5</accession>
<dbReference type="Gene3D" id="1.20.140.150">
    <property type="match status" value="1"/>
</dbReference>
<keyword evidence="2" id="KW-1133">Transmembrane helix</keyword>
<evidence type="ECO:0000313" key="4">
    <source>
        <dbReference type="Proteomes" id="UP000749559"/>
    </source>
</evidence>
<evidence type="ECO:0000256" key="1">
    <source>
        <dbReference type="SAM" id="MobiDB-lite"/>
    </source>
</evidence>
<comment type="caution">
    <text evidence="3">The sequence shown here is derived from an EMBL/GenBank/DDBJ whole genome shotgun (WGS) entry which is preliminary data.</text>
</comment>
<feature type="transmembrane region" description="Helical" evidence="2">
    <location>
        <begin position="273"/>
        <end position="299"/>
    </location>
</feature>
<reference evidence="3" key="1">
    <citation type="submission" date="2022-03" db="EMBL/GenBank/DDBJ databases">
        <authorList>
            <person name="Martin C."/>
        </authorList>
    </citation>
    <scope>NUCLEOTIDE SEQUENCE</scope>
</reference>
<feature type="transmembrane region" description="Helical" evidence="2">
    <location>
        <begin position="231"/>
        <end position="253"/>
    </location>
</feature>